<feature type="region of interest" description="Disordered" evidence="1">
    <location>
        <begin position="248"/>
        <end position="290"/>
    </location>
</feature>
<protein>
    <recommendedName>
        <fullName evidence="4">Replication factor A C-terminal domain-containing protein</fullName>
    </recommendedName>
</protein>
<feature type="compositionally biased region" description="Basic residues" evidence="1">
    <location>
        <begin position="264"/>
        <end position="275"/>
    </location>
</feature>
<dbReference type="EMBL" id="BAABME010023091">
    <property type="protein sequence ID" value="GAA0167299.1"/>
    <property type="molecule type" value="Genomic_DNA"/>
</dbReference>
<accession>A0AAV3QT91</accession>
<evidence type="ECO:0008006" key="4">
    <source>
        <dbReference type="Google" id="ProtNLM"/>
    </source>
</evidence>
<evidence type="ECO:0000313" key="3">
    <source>
        <dbReference type="Proteomes" id="UP001454036"/>
    </source>
</evidence>
<organism evidence="2 3">
    <name type="scientific">Lithospermum erythrorhizon</name>
    <name type="common">Purple gromwell</name>
    <name type="synonym">Lithospermum officinale var. erythrorhizon</name>
    <dbReference type="NCBI Taxonomy" id="34254"/>
    <lineage>
        <taxon>Eukaryota</taxon>
        <taxon>Viridiplantae</taxon>
        <taxon>Streptophyta</taxon>
        <taxon>Embryophyta</taxon>
        <taxon>Tracheophyta</taxon>
        <taxon>Spermatophyta</taxon>
        <taxon>Magnoliopsida</taxon>
        <taxon>eudicotyledons</taxon>
        <taxon>Gunneridae</taxon>
        <taxon>Pentapetalae</taxon>
        <taxon>asterids</taxon>
        <taxon>lamiids</taxon>
        <taxon>Boraginales</taxon>
        <taxon>Boraginaceae</taxon>
        <taxon>Boraginoideae</taxon>
        <taxon>Lithospermeae</taxon>
        <taxon>Lithospermum</taxon>
    </lineage>
</organism>
<proteinExistence type="predicted"/>
<feature type="compositionally biased region" description="Basic and acidic residues" evidence="1">
    <location>
        <begin position="276"/>
        <end position="290"/>
    </location>
</feature>
<keyword evidence="3" id="KW-1185">Reference proteome</keyword>
<sequence>MGVIIAVEEPTTVITINGLRNIQRFTFVDIEKIPISVTLWEEMPEIESPALIKAANTLSVVIAKRLNMGTHNDQSATISKEIITGGDKKIVTIAQINSIARHGDYWIRGLLHISEENQRLFYIGCSNCNSKISDNEEGIKYTCYVCQKEVFIATRPLVFMFVTDTTATNLSKLINLGETYDLDSIRSDFEGNVYLMLLRRNFGKHNNGQRKLLLIMYLEETNSEEGCQSSNQINTFEAKDEIAHNLGKQIATESSHSPLSPLKRQMKKSAKKKLIMSRDDDVNQDSSSHK</sequence>
<dbReference type="AlphaFoldDB" id="A0AAV3QT91"/>
<evidence type="ECO:0000313" key="2">
    <source>
        <dbReference type="EMBL" id="GAA0167299.1"/>
    </source>
</evidence>
<comment type="caution">
    <text evidence="2">The sequence shown here is derived from an EMBL/GenBank/DDBJ whole genome shotgun (WGS) entry which is preliminary data.</text>
</comment>
<dbReference type="Proteomes" id="UP001454036">
    <property type="component" value="Unassembled WGS sequence"/>
</dbReference>
<evidence type="ECO:0000256" key="1">
    <source>
        <dbReference type="SAM" id="MobiDB-lite"/>
    </source>
</evidence>
<dbReference type="InterPro" id="IPR012340">
    <property type="entry name" value="NA-bd_OB-fold"/>
</dbReference>
<dbReference type="SUPFAM" id="SSF50249">
    <property type="entry name" value="Nucleic acid-binding proteins"/>
    <property type="match status" value="1"/>
</dbReference>
<reference evidence="2 3" key="1">
    <citation type="submission" date="2024-01" db="EMBL/GenBank/DDBJ databases">
        <title>The complete chloroplast genome sequence of Lithospermum erythrorhizon: insights into the phylogenetic relationship among Boraginaceae species and the maternal lineages of purple gromwells.</title>
        <authorList>
            <person name="Okada T."/>
            <person name="Watanabe K."/>
        </authorList>
    </citation>
    <scope>NUCLEOTIDE SEQUENCE [LARGE SCALE GENOMIC DNA]</scope>
</reference>
<name>A0AAV3QT91_LITER</name>
<gene>
    <name evidence="2" type="ORF">LIER_40349</name>
</gene>